<dbReference type="Gene3D" id="2.60.120.200">
    <property type="match status" value="1"/>
</dbReference>
<keyword evidence="5" id="KW-1185">Reference proteome</keyword>
<keyword evidence="1" id="KW-0732">Signal</keyword>
<dbReference type="Pfam" id="PF00149">
    <property type="entry name" value="Metallophos"/>
    <property type="match status" value="1"/>
</dbReference>
<dbReference type="EMBL" id="FUYS01000001">
    <property type="protein sequence ID" value="SKB28184.1"/>
    <property type="molecule type" value="Genomic_DNA"/>
</dbReference>
<evidence type="ECO:0000256" key="1">
    <source>
        <dbReference type="ARBA" id="ARBA00022729"/>
    </source>
</evidence>
<feature type="domain" description="LamG-like jellyroll fold" evidence="3">
    <location>
        <begin position="85"/>
        <end position="226"/>
    </location>
</feature>
<accession>A0A1T4ZZG9</accession>
<dbReference type="GO" id="GO:0005975">
    <property type="term" value="P:carbohydrate metabolic process"/>
    <property type="evidence" value="ECO:0007669"/>
    <property type="project" value="UniProtKB-ARBA"/>
</dbReference>
<name>A0A1T4ZZG9_9SPHI</name>
<dbReference type="Gene3D" id="3.60.21.10">
    <property type="match status" value="1"/>
</dbReference>
<dbReference type="SUPFAM" id="SSF49899">
    <property type="entry name" value="Concanavalin A-like lectins/glucanases"/>
    <property type="match status" value="1"/>
</dbReference>
<dbReference type="InterPro" id="IPR004843">
    <property type="entry name" value="Calcineurin-like_PHP"/>
</dbReference>
<dbReference type="PANTHER" id="PTHR22953">
    <property type="entry name" value="ACID PHOSPHATASE RELATED"/>
    <property type="match status" value="1"/>
</dbReference>
<evidence type="ECO:0000313" key="4">
    <source>
        <dbReference type="EMBL" id="SKB28184.1"/>
    </source>
</evidence>
<dbReference type="GO" id="GO:0003993">
    <property type="term" value="F:acid phosphatase activity"/>
    <property type="evidence" value="ECO:0007669"/>
    <property type="project" value="InterPro"/>
</dbReference>
<proteinExistence type="predicted"/>
<dbReference type="AlphaFoldDB" id="A0A1T4ZZG9"/>
<dbReference type="InterPro" id="IPR039331">
    <property type="entry name" value="PAPs-like"/>
</dbReference>
<sequence length="623" mass="70373">MLIVIMSCYFLHLHAQQSDHVVGDWWFWPDYTLGERAKNPKQHQLLYPSARSATVASESQSYSFLGARPTDRISGILPVGYFARQAFTLELWMVNHVNRPIGAAVLMRNQQSPLGLSWLLGYHHDRLVFSLDPQKADAATASATIGYTIERQRWKGRWLHVVGAYDGEKLSLFINGELVEARDRMVPLPSGSGDLEIAAYMENEPYMQLGDLVKNVRLLDRAVDADEVAARFDILKNMVENGKLLPAQFHFNAGPYLNAVTAESIQLVWETDRPARAIIRYGESLPLTDSLVLSMQAGEPHGGGVSSHIRKVKLDNLKAATPYFYEIEAIDADGDTIRSGICTYSTAKPAAAPYAFAIIGDTEGRPHINNRIAHLVWDERPDFGLHLGDITDGGDRGNKYEWNYEYFTGMGQLVERLPFFPVPGNGEGDLYWYLRYHSLPDTQANYHFSYGNADFFMLDSNRPEEFAPGGKQYQWLEEKLSASTARWKFVAHHHAVYSADEDDYGNSWKGKAALGDAQIQRIVPLYEKYGVDMVFYGHLHTYQRTFPLIGNQVDKQGVIYIQAGGAGGNLEDFTPTRAWYNAKTYRGYHYCTIHVTGGDLNLKMYDIDGRLRDYLDIHKGEIQ</sequence>
<dbReference type="GO" id="GO:0004553">
    <property type="term" value="F:hydrolase activity, hydrolyzing O-glycosyl compounds"/>
    <property type="evidence" value="ECO:0007669"/>
    <property type="project" value="UniProtKB-ARBA"/>
</dbReference>
<protein>
    <submittedName>
        <fullName evidence="4">3',5'-cyclic AMP phosphodiesterase CpdA</fullName>
    </submittedName>
</protein>
<evidence type="ECO:0000256" key="2">
    <source>
        <dbReference type="ARBA" id="ARBA00023157"/>
    </source>
</evidence>
<dbReference type="SUPFAM" id="SSF56300">
    <property type="entry name" value="Metallo-dependent phosphatases"/>
    <property type="match status" value="1"/>
</dbReference>
<dbReference type="InterPro" id="IPR029052">
    <property type="entry name" value="Metallo-depent_PP-like"/>
</dbReference>
<organism evidence="4 5">
    <name type="scientific">Parapedobacter luteus</name>
    <dbReference type="NCBI Taxonomy" id="623280"/>
    <lineage>
        <taxon>Bacteria</taxon>
        <taxon>Pseudomonadati</taxon>
        <taxon>Bacteroidota</taxon>
        <taxon>Sphingobacteriia</taxon>
        <taxon>Sphingobacteriales</taxon>
        <taxon>Sphingobacteriaceae</taxon>
        <taxon>Parapedobacter</taxon>
    </lineage>
</organism>
<dbReference type="SMART" id="SM00560">
    <property type="entry name" value="LamGL"/>
    <property type="match status" value="1"/>
</dbReference>
<keyword evidence="2" id="KW-1015">Disulfide bond</keyword>
<dbReference type="InterPro" id="IPR006558">
    <property type="entry name" value="LamG-like"/>
</dbReference>
<dbReference type="STRING" id="623280.SAMN05660226_00346"/>
<reference evidence="4 5" key="1">
    <citation type="submission" date="2017-02" db="EMBL/GenBank/DDBJ databases">
        <authorList>
            <person name="Peterson S.W."/>
        </authorList>
    </citation>
    <scope>NUCLEOTIDE SEQUENCE [LARGE SCALE GENOMIC DNA]</scope>
    <source>
        <strain evidence="4 5">DSM 22899</strain>
    </source>
</reference>
<dbReference type="Proteomes" id="UP000190541">
    <property type="component" value="Unassembled WGS sequence"/>
</dbReference>
<gene>
    <name evidence="4" type="ORF">SAMN05660226_00346</name>
</gene>
<dbReference type="PANTHER" id="PTHR22953:SF153">
    <property type="entry name" value="PURPLE ACID PHOSPHATASE"/>
    <property type="match status" value="1"/>
</dbReference>
<dbReference type="InterPro" id="IPR013320">
    <property type="entry name" value="ConA-like_dom_sf"/>
</dbReference>
<evidence type="ECO:0000313" key="5">
    <source>
        <dbReference type="Proteomes" id="UP000190541"/>
    </source>
</evidence>
<evidence type="ECO:0000259" key="3">
    <source>
        <dbReference type="SMART" id="SM00560"/>
    </source>
</evidence>
<dbReference type="Pfam" id="PF13385">
    <property type="entry name" value="Laminin_G_3"/>
    <property type="match status" value="1"/>
</dbReference>